<dbReference type="Pfam" id="PF13966">
    <property type="entry name" value="zf-RVT"/>
    <property type="match status" value="1"/>
</dbReference>
<evidence type="ECO:0000313" key="3">
    <source>
        <dbReference type="Proteomes" id="UP000327085"/>
    </source>
</evidence>
<feature type="domain" description="Reverse transcriptase zinc-binding" evidence="1">
    <location>
        <begin position="95"/>
        <end position="184"/>
    </location>
</feature>
<dbReference type="AlphaFoldDB" id="A0A5E4F2L4"/>
<protein>
    <recommendedName>
        <fullName evidence="1">Reverse transcriptase zinc-binding domain-containing protein</fullName>
    </recommendedName>
</protein>
<dbReference type="PANTHER" id="PTHR36617">
    <property type="entry name" value="PROTEIN, PUTATIVE-RELATED"/>
    <property type="match status" value="1"/>
</dbReference>
<dbReference type="EMBL" id="CABIKO010000051">
    <property type="protein sequence ID" value="VVA21329.1"/>
    <property type="molecule type" value="Genomic_DNA"/>
</dbReference>
<gene>
    <name evidence="2" type="ORF">ALMOND_2B035011</name>
</gene>
<dbReference type="PANTHER" id="PTHR36617:SF15">
    <property type="entry name" value="REVERSE TRANSCRIPTASE ZINC-BINDING DOMAIN-CONTAINING PROTEIN"/>
    <property type="match status" value="1"/>
</dbReference>
<reference evidence="3" key="1">
    <citation type="journal article" date="2020" name="Plant J.">
        <title>Transposons played a major role in the diversification between the closely related almond and peach genomes: results from the almond genome sequence.</title>
        <authorList>
            <person name="Alioto T."/>
            <person name="Alexiou K.G."/>
            <person name="Bardil A."/>
            <person name="Barteri F."/>
            <person name="Castanera R."/>
            <person name="Cruz F."/>
            <person name="Dhingra A."/>
            <person name="Duval H."/>
            <person name="Fernandez I Marti A."/>
            <person name="Frias L."/>
            <person name="Galan B."/>
            <person name="Garcia J.L."/>
            <person name="Howad W."/>
            <person name="Gomez-Garrido J."/>
            <person name="Gut M."/>
            <person name="Julca I."/>
            <person name="Morata J."/>
            <person name="Puigdomenech P."/>
            <person name="Ribeca P."/>
            <person name="Rubio Cabetas M.J."/>
            <person name="Vlasova A."/>
            <person name="Wirthensohn M."/>
            <person name="Garcia-Mas J."/>
            <person name="Gabaldon T."/>
            <person name="Casacuberta J.M."/>
            <person name="Arus P."/>
        </authorList>
    </citation>
    <scope>NUCLEOTIDE SEQUENCE [LARGE SCALE GENOMIC DNA]</scope>
    <source>
        <strain evidence="3">cv. Texas</strain>
    </source>
</reference>
<dbReference type="Proteomes" id="UP000327085">
    <property type="component" value="Chromosome 1"/>
</dbReference>
<organism evidence="2 3">
    <name type="scientific">Prunus dulcis</name>
    <name type="common">Almond</name>
    <name type="synonym">Amygdalus dulcis</name>
    <dbReference type="NCBI Taxonomy" id="3755"/>
    <lineage>
        <taxon>Eukaryota</taxon>
        <taxon>Viridiplantae</taxon>
        <taxon>Streptophyta</taxon>
        <taxon>Embryophyta</taxon>
        <taxon>Tracheophyta</taxon>
        <taxon>Spermatophyta</taxon>
        <taxon>Magnoliopsida</taxon>
        <taxon>eudicotyledons</taxon>
        <taxon>Gunneridae</taxon>
        <taxon>Pentapetalae</taxon>
        <taxon>rosids</taxon>
        <taxon>fabids</taxon>
        <taxon>Rosales</taxon>
        <taxon>Rosaceae</taxon>
        <taxon>Amygdaloideae</taxon>
        <taxon>Amygdaleae</taxon>
        <taxon>Prunus</taxon>
    </lineage>
</organism>
<proteinExistence type="predicted"/>
<sequence>MGIGSDFWEDSWVREGVLKDIFPRLFALSSKHTLSIDCFMDTQVFLHNWDFGFRRNLNERETAEVIKLLETLEGIRLCASKRDRRRWDLEDSGSFTCKSFQSFLRNKGRAETFPPFSLVWKAKSPPKVKVFVWLVALGKVNTSDLVQRKRPFMYLSPQWCVLCKLCEESVDHLFLHCPFSLSLWWLLWREVGTVWVILKGCSDFLCSDFVVWGLGKLTSTLWGCLVHSVFWIIWMERNRRIFEDYKGVRLSDLWDRVKYWAAFWASVTKDFKDYSYSTIMRDMAAAVK</sequence>
<dbReference type="Gramene" id="VVA21329">
    <property type="protein sequence ID" value="VVA21329"/>
    <property type="gene ID" value="Prudul26B035011"/>
</dbReference>
<evidence type="ECO:0000259" key="1">
    <source>
        <dbReference type="Pfam" id="PF13966"/>
    </source>
</evidence>
<dbReference type="InParanoid" id="A0A5E4F2L4"/>
<evidence type="ECO:0000313" key="2">
    <source>
        <dbReference type="EMBL" id="VVA21329.1"/>
    </source>
</evidence>
<dbReference type="OMA" id="WIIWMER"/>
<accession>A0A5E4F2L4</accession>
<name>A0A5E4F2L4_PRUDU</name>
<dbReference type="InterPro" id="IPR026960">
    <property type="entry name" value="RVT-Znf"/>
</dbReference>